<feature type="transmembrane region" description="Helical" evidence="8">
    <location>
        <begin position="16"/>
        <end position="36"/>
    </location>
</feature>
<protein>
    <submittedName>
        <fullName evidence="9">Iron chelate uptake ABC transporter family permease subunit</fullName>
    </submittedName>
</protein>
<evidence type="ECO:0000256" key="8">
    <source>
        <dbReference type="SAM" id="Phobius"/>
    </source>
</evidence>
<comment type="similarity">
    <text evidence="2">Belongs to the binding-protein-dependent transport system permease family. FecCD subfamily.</text>
</comment>
<accession>A0A5C6S1B3</accession>
<dbReference type="AlphaFoldDB" id="A0A5C6S1B3"/>
<evidence type="ECO:0000256" key="6">
    <source>
        <dbReference type="ARBA" id="ARBA00022989"/>
    </source>
</evidence>
<reference evidence="9 10" key="1">
    <citation type="submission" date="2019-08" db="EMBL/GenBank/DDBJ databases">
        <authorList>
            <person name="Ye J."/>
        </authorList>
    </citation>
    <scope>NUCLEOTIDE SEQUENCE [LARGE SCALE GENOMIC DNA]</scope>
    <source>
        <strain evidence="9 10">TK008</strain>
    </source>
</reference>
<keyword evidence="6 8" id="KW-1133">Transmembrane helix</keyword>
<dbReference type="InterPro" id="IPR000522">
    <property type="entry name" value="ABC_transptr_permease_BtuC"/>
</dbReference>
<feature type="transmembrane region" description="Helical" evidence="8">
    <location>
        <begin position="283"/>
        <end position="303"/>
    </location>
</feature>
<proteinExistence type="inferred from homology"/>
<feature type="transmembrane region" description="Helical" evidence="8">
    <location>
        <begin position="190"/>
        <end position="210"/>
    </location>
</feature>
<evidence type="ECO:0000256" key="4">
    <source>
        <dbReference type="ARBA" id="ARBA00022475"/>
    </source>
</evidence>
<keyword evidence="4" id="KW-1003">Cell membrane</keyword>
<evidence type="ECO:0000256" key="5">
    <source>
        <dbReference type="ARBA" id="ARBA00022692"/>
    </source>
</evidence>
<dbReference type="OrthoDB" id="9796260at2"/>
<evidence type="ECO:0000256" key="3">
    <source>
        <dbReference type="ARBA" id="ARBA00022448"/>
    </source>
</evidence>
<keyword evidence="3" id="KW-0813">Transport</keyword>
<feature type="transmembrane region" description="Helical" evidence="8">
    <location>
        <begin position="309"/>
        <end position="330"/>
    </location>
</feature>
<dbReference type="RefSeq" id="WP_147099388.1">
    <property type="nucleotide sequence ID" value="NZ_JBHUFH010000003.1"/>
</dbReference>
<feature type="transmembrane region" description="Helical" evidence="8">
    <location>
        <begin position="117"/>
        <end position="136"/>
    </location>
</feature>
<comment type="subcellular location">
    <subcellularLocation>
        <location evidence="1">Cell membrane</location>
        <topology evidence="1">Multi-pass membrane protein</topology>
    </subcellularLocation>
</comment>
<name>A0A5C6S1B3_9RHOB</name>
<dbReference type="GO" id="GO:0033214">
    <property type="term" value="P:siderophore-iron import into cell"/>
    <property type="evidence" value="ECO:0007669"/>
    <property type="project" value="TreeGrafter"/>
</dbReference>
<feature type="transmembrane region" description="Helical" evidence="8">
    <location>
        <begin position="148"/>
        <end position="168"/>
    </location>
</feature>
<evidence type="ECO:0000313" key="9">
    <source>
        <dbReference type="EMBL" id="TXB68184.1"/>
    </source>
</evidence>
<evidence type="ECO:0000256" key="7">
    <source>
        <dbReference type="ARBA" id="ARBA00023136"/>
    </source>
</evidence>
<dbReference type="EMBL" id="VOPL01000005">
    <property type="protein sequence ID" value="TXB68184.1"/>
    <property type="molecule type" value="Genomic_DNA"/>
</dbReference>
<dbReference type="Pfam" id="PF01032">
    <property type="entry name" value="FecCD"/>
    <property type="match status" value="1"/>
</dbReference>
<organism evidence="9 10">
    <name type="scientific">Paracoccus aurantiacus</name>
    <dbReference type="NCBI Taxonomy" id="2599412"/>
    <lineage>
        <taxon>Bacteria</taxon>
        <taxon>Pseudomonadati</taxon>
        <taxon>Pseudomonadota</taxon>
        <taxon>Alphaproteobacteria</taxon>
        <taxon>Rhodobacterales</taxon>
        <taxon>Paracoccaceae</taxon>
        <taxon>Paracoccus</taxon>
    </lineage>
</organism>
<feature type="transmembrane region" description="Helical" evidence="8">
    <location>
        <begin position="90"/>
        <end position="111"/>
    </location>
</feature>
<dbReference type="GO" id="GO:0022857">
    <property type="term" value="F:transmembrane transporter activity"/>
    <property type="evidence" value="ECO:0007669"/>
    <property type="project" value="InterPro"/>
</dbReference>
<dbReference type="PANTHER" id="PTHR30472:SF19">
    <property type="entry name" value="PETROBACTIN IMPORT SYSTEM PERMEASE PROTEIN YCLO"/>
    <property type="match status" value="1"/>
</dbReference>
<evidence type="ECO:0000313" key="10">
    <source>
        <dbReference type="Proteomes" id="UP000321562"/>
    </source>
</evidence>
<sequence length="335" mass="34819">MSDAALHIAARPPLGGLRLLTGLASLLAVASALWLFQGLADGNRGFILHLRALKLGTMLVVACGIGVSTVLFQTVAANRVLTPSIMGFDSLYVLLQTSLIASFGIAGFAAVPVVAKFLAEVAVMCALAILLFGSLLGRGSRDIGRTILTGVILGVMFRSASGLMIRLIDPNEFAVVQASTVVSFTRANEALLPVGALLCGIGVAAALWLAPRLDVLALGRDSAVSLGLRHAPMVAATLGLVALLISVSTALVGPLAVFGPAAFFGLIVTGMTHGLVRSHRHALLLPASALIAANILVFGQMLFERVLHQQTALSVVIEFAGGLFFLYLLLKGRVR</sequence>
<dbReference type="SUPFAM" id="SSF81345">
    <property type="entry name" value="ABC transporter involved in vitamin B12 uptake, BtuC"/>
    <property type="match status" value="1"/>
</dbReference>
<feature type="transmembrane region" description="Helical" evidence="8">
    <location>
        <begin position="231"/>
        <end position="251"/>
    </location>
</feature>
<dbReference type="PANTHER" id="PTHR30472">
    <property type="entry name" value="FERRIC ENTEROBACTIN TRANSPORT SYSTEM PERMEASE PROTEIN"/>
    <property type="match status" value="1"/>
</dbReference>
<dbReference type="InterPro" id="IPR037294">
    <property type="entry name" value="ABC_BtuC-like"/>
</dbReference>
<keyword evidence="10" id="KW-1185">Reference proteome</keyword>
<feature type="transmembrane region" description="Helical" evidence="8">
    <location>
        <begin position="56"/>
        <end position="78"/>
    </location>
</feature>
<dbReference type="Gene3D" id="1.10.3470.10">
    <property type="entry name" value="ABC transporter involved in vitamin B12 uptake, BtuC"/>
    <property type="match status" value="1"/>
</dbReference>
<dbReference type="Proteomes" id="UP000321562">
    <property type="component" value="Unassembled WGS sequence"/>
</dbReference>
<keyword evidence="7 8" id="KW-0472">Membrane</keyword>
<feature type="transmembrane region" description="Helical" evidence="8">
    <location>
        <begin position="257"/>
        <end position="276"/>
    </location>
</feature>
<keyword evidence="5 8" id="KW-0812">Transmembrane</keyword>
<comment type="caution">
    <text evidence="9">The sequence shown here is derived from an EMBL/GenBank/DDBJ whole genome shotgun (WGS) entry which is preliminary data.</text>
</comment>
<evidence type="ECO:0000256" key="1">
    <source>
        <dbReference type="ARBA" id="ARBA00004651"/>
    </source>
</evidence>
<gene>
    <name evidence="9" type="ORF">FQV27_13455</name>
</gene>
<evidence type="ECO:0000256" key="2">
    <source>
        <dbReference type="ARBA" id="ARBA00007935"/>
    </source>
</evidence>
<dbReference type="GO" id="GO:0005886">
    <property type="term" value="C:plasma membrane"/>
    <property type="evidence" value="ECO:0007669"/>
    <property type="project" value="UniProtKB-SubCell"/>
</dbReference>